<dbReference type="AlphaFoldDB" id="A0A7C8I1Q1"/>
<organism evidence="1 2">
    <name type="scientific">Massariosphaeria phaeospora</name>
    <dbReference type="NCBI Taxonomy" id="100035"/>
    <lineage>
        <taxon>Eukaryota</taxon>
        <taxon>Fungi</taxon>
        <taxon>Dikarya</taxon>
        <taxon>Ascomycota</taxon>
        <taxon>Pezizomycotina</taxon>
        <taxon>Dothideomycetes</taxon>
        <taxon>Pleosporomycetidae</taxon>
        <taxon>Pleosporales</taxon>
        <taxon>Pleosporales incertae sedis</taxon>
        <taxon>Massariosphaeria</taxon>
    </lineage>
</organism>
<name>A0A7C8I1Q1_9PLEO</name>
<evidence type="ECO:0000313" key="1">
    <source>
        <dbReference type="EMBL" id="KAF2866946.1"/>
    </source>
</evidence>
<reference evidence="1 2" key="1">
    <citation type="submission" date="2020-01" db="EMBL/GenBank/DDBJ databases">
        <authorList>
            <consortium name="DOE Joint Genome Institute"/>
            <person name="Haridas S."/>
            <person name="Albert R."/>
            <person name="Binder M."/>
            <person name="Bloem J."/>
            <person name="Labutti K."/>
            <person name="Salamov A."/>
            <person name="Andreopoulos B."/>
            <person name="Baker S.E."/>
            <person name="Barry K."/>
            <person name="Bills G."/>
            <person name="Bluhm B.H."/>
            <person name="Cannon C."/>
            <person name="Castanera R."/>
            <person name="Culley D.E."/>
            <person name="Daum C."/>
            <person name="Ezra D."/>
            <person name="Gonzalez J.B."/>
            <person name="Henrissat B."/>
            <person name="Kuo A."/>
            <person name="Liang C."/>
            <person name="Lipzen A."/>
            <person name="Lutzoni F."/>
            <person name="Magnuson J."/>
            <person name="Mondo S."/>
            <person name="Nolan M."/>
            <person name="Ohm R."/>
            <person name="Pangilinan J."/>
            <person name="Park H.-J.H."/>
            <person name="Ramirez L."/>
            <person name="Alfaro M."/>
            <person name="Sun H."/>
            <person name="Tritt A."/>
            <person name="Yoshinaga Y."/>
            <person name="Zwiers L.-H.L."/>
            <person name="Turgeon B.G."/>
            <person name="Goodwin S.B."/>
            <person name="Spatafora J.W."/>
            <person name="Crous P.W."/>
            <person name="Grigoriev I.V."/>
        </authorList>
    </citation>
    <scope>NUCLEOTIDE SEQUENCE [LARGE SCALE GENOMIC DNA]</scope>
    <source>
        <strain evidence="1 2">CBS 611.86</strain>
    </source>
</reference>
<evidence type="ECO:0000313" key="2">
    <source>
        <dbReference type="Proteomes" id="UP000481861"/>
    </source>
</evidence>
<protein>
    <submittedName>
        <fullName evidence="1">Uncharacterized protein</fullName>
    </submittedName>
</protein>
<sequence>MRRWADPFNLHAKVYSGPPCCTPILKTCNCHEYRPSVDGSDFGGPHRCEATGRGCAEAASAPWMVLLSRARHSAFALDCIWPSFGLLFPCLITPTPHRLAARTSTCCRRIPDAMRYTQNVNSLQHLHDALNGELCHFVILSKVTSNIPILRHASSPPRESLPLFAKKLSICAAKLVS</sequence>
<keyword evidence="2" id="KW-1185">Reference proteome</keyword>
<dbReference type="Proteomes" id="UP000481861">
    <property type="component" value="Unassembled WGS sequence"/>
</dbReference>
<accession>A0A7C8I1Q1</accession>
<proteinExistence type="predicted"/>
<dbReference type="EMBL" id="JAADJZ010000025">
    <property type="protein sequence ID" value="KAF2866946.1"/>
    <property type="molecule type" value="Genomic_DNA"/>
</dbReference>
<comment type="caution">
    <text evidence="1">The sequence shown here is derived from an EMBL/GenBank/DDBJ whole genome shotgun (WGS) entry which is preliminary data.</text>
</comment>
<gene>
    <name evidence="1" type="ORF">BDV95DRAFT_191526</name>
</gene>